<keyword evidence="1" id="KW-1133">Transmembrane helix</keyword>
<evidence type="ECO:0000313" key="2">
    <source>
        <dbReference type="EMBL" id="CAB4884973.1"/>
    </source>
</evidence>
<name>A0A6J7F034_9ZZZZ</name>
<sequence length="140" mass="14857">MMRWARSIEHRRPHQSDRGSVSGFVVVLTFAVLSCAGLVIDGARVVGAKVSAADHAENAARVGAQQVVSLRNGQWVLDPTRARNSANAYLAAHGLNGTVVVSANRLTVTVRSTVATTLLRLVGVSSKTVRATRTSDPISR</sequence>
<organism evidence="2">
    <name type="scientific">freshwater metagenome</name>
    <dbReference type="NCBI Taxonomy" id="449393"/>
    <lineage>
        <taxon>unclassified sequences</taxon>
        <taxon>metagenomes</taxon>
        <taxon>ecological metagenomes</taxon>
    </lineage>
</organism>
<dbReference type="EMBL" id="CAFBLP010000054">
    <property type="protein sequence ID" value="CAB4884973.1"/>
    <property type="molecule type" value="Genomic_DNA"/>
</dbReference>
<reference evidence="2" key="1">
    <citation type="submission" date="2020-05" db="EMBL/GenBank/DDBJ databases">
        <authorList>
            <person name="Chiriac C."/>
            <person name="Salcher M."/>
            <person name="Ghai R."/>
            <person name="Kavagutti S V."/>
        </authorList>
    </citation>
    <scope>NUCLEOTIDE SEQUENCE</scope>
</reference>
<proteinExistence type="predicted"/>
<feature type="transmembrane region" description="Helical" evidence="1">
    <location>
        <begin position="21"/>
        <end position="40"/>
    </location>
</feature>
<accession>A0A6J7F034</accession>
<protein>
    <submittedName>
        <fullName evidence="2">Unannotated protein</fullName>
    </submittedName>
</protein>
<keyword evidence="1" id="KW-0812">Transmembrane</keyword>
<dbReference type="PROSITE" id="PS51257">
    <property type="entry name" value="PROKAR_LIPOPROTEIN"/>
    <property type="match status" value="1"/>
</dbReference>
<dbReference type="AlphaFoldDB" id="A0A6J7F034"/>
<evidence type="ECO:0000256" key="1">
    <source>
        <dbReference type="SAM" id="Phobius"/>
    </source>
</evidence>
<keyword evidence="1" id="KW-0472">Membrane</keyword>
<gene>
    <name evidence="2" type="ORF">UFOPK3376_02027</name>
</gene>